<dbReference type="SMART" id="SM00474">
    <property type="entry name" value="35EXOc"/>
    <property type="match status" value="1"/>
</dbReference>
<keyword evidence="11 16" id="KW-0239">DNA-directed DNA polymerase</keyword>
<dbReference type="SMART" id="SM00475">
    <property type="entry name" value="53EXOc"/>
    <property type="match status" value="1"/>
</dbReference>
<keyword evidence="7" id="KW-0540">Nuclease</keyword>
<feature type="domain" description="DNA-directed DNA polymerase family A palm" evidence="22">
    <location>
        <begin position="704"/>
        <end position="911"/>
    </location>
</feature>
<keyword evidence="19" id="KW-0812">Transmembrane</keyword>
<dbReference type="PRINTS" id="PR00868">
    <property type="entry name" value="DNAPOLI"/>
</dbReference>
<dbReference type="InterPro" id="IPR020046">
    <property type="entry name" value="5-3_exonucl_a-hlix_arch_N"/>
</dbReference>
<dbReference type="InterPro" id="IPR012337">
    <property type="entry name" value="RNaseH-like_sf"/>
</dbReference>
<keyword evidence="13 16" id="KW-0234">DNA repair</keyword>
<evidence type="ECO:0000256" key="11">
    <source>
        <dbReference type="ARBA" id="ARBA00022932"/>
    </source>
</evidence>
<dbReference type="SMART" id="SM00482">
    <property type="entry name" value="POLAc"/>
    <property type="match status" value="1"/>
</dbReference>
<evidence type="ECO:0000313" key="23">
    <source>
        <dbReference type="EMBL" id="MFB9104068.1"/>
    </source>
</evidence>
<dbReference type="RefSeq" id="WP_290268374.1">
    <property type="nucleotide sequence ID" value="NZ_JAUFQP010000004.1"/>
</dbReference>
<dbReference type="Gene3D" id="3.30.70.370">
    <property type="match status" value="1"/>
</dbReference>
<evidence type="ECO:0000256" key="17">
    <source>
        <dbReference type="SAM" id="Coils"/>
    </source>
</evidence>
<comment type="function">
    <text evidence="16">In addition to polymerase activity, this DNA polymerase exhibits 3'-5' and 5'-3' exonuclease activity.</text>
</comment>
<dbReference type="InterPro" id="IPR036279">
    <property type="entry name" value="5-3_exonuclease_C_sf"/>
</dbReference>
<dbReference type="Pfam" id="PF00476">
    <property type="entry name" value="DNA_pol_A"/>
    <property type="match status" value="1"/>
</dbReference>
<evidence type="ECO:0000259" key="22">
    <source>
        <dbReference type="SMART" id="SM00482"/>
    </source>
</evidence>
<dbReference type="InterPro" id="IPR018320">
    <property type="entry name" value="DNA_polymerase_1"/>
</dbReference>
<dbReference type="InterPro" id="IPR019760">
    <property type="entry name" value="DNA-dir_DNA_pol_A_CS"/>
</dbReference>
<dbReference type="NCBIfam" id="TIGR00593">
    <property type="entry name" value="pola"/>
    <property type="match status" value="1"/>
</dbReference>
<dbReference type="Gene3D" id="1.10.150.20">
    <property type="entry name" value="5' to 3' exonuclease, C-terminal subdomain"/>
    <property type="match status" value="2"/>
</dbReference>
<evidence type="ECO:0000313" key="24">
    <source>
        <dbReference type="Proteomes" id="UP001589590"/>
    </source>
</evidence>
<dbReference type="PANTHER" id="PTHR10133">
    <property type="entry name" value="DNA POLYMERASE I"/>
    <property type="match status" value="1"/>
</dbReference>
<dbReference type="Pfam" id="PF01367">
    <property type="entry name" value="5_3_exonuc"/>
    <property type="match status" value="1"/>
</dbReference>
<feature type="region of interest" description="Disordered" evidence="18">
    <location>
        <begin position="299"/>
        <end position="326"/>
    </location>
</feature>
<evidence type="ECO:0000256" key="19">
    <source>
        <dbReference type="SAM" id="Phobius"/>
    </source>
</evidence>
<evidence type="ECO:0000256" key="9">
    <source>
        <dbReference type="ARBA" id="ARBA00022801"/>
    </source>
</evidence>
<comment type="caution">
    <text evidence="23">The sequence shown here is derived from an EMBL/GenBank/DDBJ whole genome shotgun (WGS) entry which is preliminary data.</text>
</comment>
<dbReference type="InterPro" id="IPR002562">
    <property type="entry name" value="3'-5'_exonuclease_dom"/>
</dbReference>
<evidence type="ECO:0000259" key="20">
    <source>
        <dbReference type="SMART" id="SM00474"/>
    </source>
</evidence>
<dbReference type="SUPFAM" id="SSF88723">
    <property type="entry name" value="PIN domain-like"/>
    <property type="match status" value="1"/>
</dbReference>
<dbReference type="InterPro" id="IPR029060">
    <property type="entry name" value="PIN-like_dom_sf"/>
</dbReference>
<keyword evidence="19" id="KW-1133">Transmembrane helix</keyword>
<dbReference type="Gene3D" id="3.30.420.10">
    <property type="entry name" value="Ribonuclease H-like superfamily/Ribonuclease H"/>
    <property type="match status" value="1"/>
</dbReference>
<dbReference type="NCBIfam" id="NF004397">
    <property type="entry name" value="PRK05755.1"/>
    <property type="match status" value="1"/>
</dbReference>
<dbReference type="InterPro" id="IPR008918">
    <property type="entry name" value="HhH2"/>
</dbReference>
<dbReference type="InterPro" id="IPR036397">
    <property type="entry name" value="RNaseH_sf"/>
</dbReference>
<dbReference type="SMART" id="SM00279">
    <property type="entry name" value="HhH2"/>
    <property type="match status" value="1"/>
</dbReference>
<dbReference type="CDD" id="cd09859">
    <property type="entry name" value="PIN_53EXO"/>
    <property type="match status" value="1"/>
</dbReference>
<protein>
    <recommendedName>
        <fullName evidence="3 15">DNA polymerase I</fullName>
        <ecNumber evidence="2 15">2.7.7.7</ecNumber>
    </recommendedName>
</protein>
<evidence type="ECO:0000256" key="7">
    <source>
        <dbReference type="ARBA" id="ARBA00022722"/>
    </source>
</evidence>
<dbReference type="SUPFAM" id="SSF56672">
    <property type="entry name" value="DNA/RNA polymerases"/>
    <property type="match status" value="1"/>
</dbReference>
<dbReference type="GO" id="GO:0003887">
    <property type="term" value="F:DNA-directed DNA polymerase activity"/>
    <property type="evidence" value="ECO:0007669"/>
    <property type="project" value="UniProtKB-EC"/>
</dbReference>
<dbReference type="Pfam" id="PF01612">
    <property type="entry name" value="DNA_pol_A_exo1"/>
    <property type="match status" value="1"/>
</dbReference>
<keyword evidence="4 16" id="KW-0808">Transferase</keyword>
<name>A0ABV5GWX0_9FLAO</name>
<evidence type="ECO:0000256" key="4">
    <source>
        <dbReference type="ARBA" id="ARBA00022679"/>
    </source>
</evidence>
<dbReference type="InterPro" id="IPR020045">
    <property type="entry name" value="DNA_polI_H3TH"/>
</dbReference>
<dbReference type="CDD" id="cd09898">
    <property type="entry name" value="H3TH_53EXO"/>
    <property type="match status" value="1"/>
</dbReference>
<feature type="domain" description="3'-5' exonuclease" evidence="20">
    <location>
        <begin position="354"/>
        <end position="535"/>
    </location>
</feature>
<evidence type="ECO:0000256" key="3">
    <source>
        <dbReference type="ARBA" id="ARBA00020311"/>
    </source>
</evidence>
<keyword evidence="17" id="KW-0175">Coiled coil</keyword>
<feature type="coiled-coil region" evidence="17">
    <location>
        <begin position="566"/>
        <end position="593"/>
    </location>
</feature>
<dbReference type="Gene3D" id="1.20.1060.10">
    <property type="entry name" value="Taq DNA Polymerase, Chain T, domain 4"/>
    <property type="match status" value="1"/>
</dbReference>
<comment type="catalytic activity">
    <reaction evidence="14 16">
        <text>DNA(n) + a 2'-deoxyribonucleoside 5'-triphosphate = DNA(n+1) + diphosphate</text>
        <dbReference type="Rhea" id="RHEA:22508"/>
        <dbReference type="Rhea" id="RHEA-COMP:17339"/>
        <dbReference type="Rhea" id="RHEA-COMP:17340"/>
        <dbReference type="ChEBI" id="CHEBI:33019"/>
        <dbReference type="ChEBI" id="CHEBI:61560"/>
        <dbReference type="ChEBI" id="CHEBI:173112"/>
        <dbReference type="EC" id="2.7.7.7"/>
    </reaction>
</comment>
<proteinExistence type="inferred from homology"/>
<dbReference type="Proteomes" id="UP001589590">
    <property type="component" value="Unassembled WGS sequence"/>
</dbReference>
<dbReference type="EC" id="2.7.7.7" evidence="2 15"/>
<feature type="compositionally biased region" description="Basic and acidic residues" evidence="18">
    <location>
        <begin position="308"/>
        <end position="318"/>
    </location>
</feature>
<keyword evidence="6 16" id="KW-0235">DNA replication</keyword>
<reference evidence="23 24" key="1">
    <citation type="submission" date="2024-09" db="EMBL/GenBank/DDBJ databases">
        <authorList>
            <person name="Sun Q."/>
            <person name="Mori K."/>
        </authorList>
    </citation>
    <scope>NUCLEOTIDE SEQUENCE [LARGE SCALE GENOMIC DNA]</scope>
    <source>
        <strain evidence="23 24">CECT 8300</strain>
    </source>
</reference>
<evidence type="ECO:0000256" key="16">
    <source>
        <dbReference type="RuleBase" id="RU004460"/>
    </source>
</evidence>
<dbReference type="InterPro" id="IPR002421">
    <property type="entry name" value="5-3_exonuclease"/>
</dbReference>
<evidence type="ECO:0000256" key="18">
    <source>
        <dbReference type="SAM" id="MobiDB-lite"/>
    </source>
</evidence>
<evidence type="ECO:0000256" key="5">
    <source>
        <dbReference type="ARBA" id="ARBA00022695"/>
    </source>
</evidence>
<keyword evidence="10 16" id="KW-0269">Exonuclease</keyword>
<dbReference type="SUPFAM" id="SSF47807">
    <property type="entry name" value="5' to 3' exonuclease, C-terminal subdomain"/>
    <property type="match status" value="1"/>
</dbReference>
<comment type="similarity">
    <text evidence="1 16">Belongs to the DNA polymerase type-A family.</text>
</comment>
<keyword evidence="19" id="KW-0472">Membrane</keyword>
<feature type="transmembrane region" description="Helical" evidence="19">
    <location>
        <begin position="7"/>
        <end position="24"/>
    </location>
</feature>
<dbReference type="PROSITE" id="PS00447">
    <property type="entry name" value="DNA_POLYMERASE_A"/>
    <property type="match status" value="1"/>
</dbReference>
<dbReference type="InterPro" id="IPR001098">
    <property type="entry name" value="DNA-dir_DNA_pol_A_palm_dom"/>
</dbReference>
<dbReference type="Gene3D" id="3.40.50.1010">
    <property type="entry name" value="5'-nuclease"/>
    <property type="match status" value="1"/>
</dbReference>
<evidence type="ECO:0000256" key="13">
    <source>
        <dbReference type="ARBA" id="ARBA00023204"/>
    </source>
</evidence>
<evidence type="ECO:0000256" key="14">
    <source>
        <dbReference type="ARBA" id="ARBA00049244"/>
    </source>
</evidence>
<keyword evidence="12 16" id="KW-0238">DNA-binding</keyword>
<keyword evidence="5 16" id="KW-0548">Nucleotidyltransferase</keyword>
<keyword evidence="9 16" id="KW-0378">Hydrolase</keyword>
<feature type="domain" description="5'-3' exonuclease" evidence="21">
    <location>
        <begin position="5"/>
        <end position="265"/>
    </location>
</feature>
<dbReference type="Pfam" id="PF02739">
    <property type="entry name" value="5_3_exonuc_N"/>
    <property type="match status" value="1"/>
</dbReference>
<dbReference type="SUPFAM" id="SSF53098">
    <property type="entry name" value="Ribonuclease H-like"/>
    <property type="match status" value="1"/>
</dbReference>
<accession>A0ABV5GWX0</accession>
<evidence type="ECO:0000256" key="12">
    <source>
        <dbReference type="ARBA" id="ARBA00023125"/>
    </source>
</evidence>
<sequence length="947" mass="106153">MSDNKRVFLVDAFALIFRGYYAFIKNPRINSKGTDTSAILGFMNSLLDVIKRERPDHLAVCFDKGGSADRVEMFEAYKANRDETPEAIKIAVPIIQEILKAMHIPIMVKAGFEADDVIGTLAKQAEKEGYQTFMVTPDKDFAQLVSENIFMYRPVFGGGYETWGIPEVQKKFEVTDPLQVIDFLGMMGDASDNIPGLPGVGEKTAKKFLAAYGSMENLFEHTHELKGKMKEKIEANKELGLLSKKLATIMLDVPVAFNAKDFELDQPDIPKVTEIFEELEFRRLIDNFTKTFAVKTEDASTQTATKSTENKATPKEEASAGAGQFSLFGGDPANVTEVVTEHTRKTAENTSHFYQSVAEGMGTKLFLKNLMSQTSVCFDTETTGLNPLTAELVGISFSWETGKGFYLPVPEDKTEAQALIEQVRPFFESESIEKIGQNLKYDIKVLAKYNIEVRGKLFDTMLAHYLINPDMRHNMDVLAETYLNYTPISITELIGKKGKNQLSMRDVPLEKQTEYAVEDADITLQLKEHFTNELGEANTQKLFDEIEIPLLRVLAAMELEGINLDKDFLNSLAEALNNDIQTLEKSIYEAAGEEFNIASPKQLGIVLFEKLKLVDKPKKTKTGQYATGEDILSYLAKDHTIIQNILDYRGLAKLKSTYVDALPLQVEPSTGRVHTDYMQTVAATGRLSSNNPNLQNIPIRTERGRQVRKAFVPRSEEYTLLAADYSQIELRIIAALSKEETMISAFKNGEDIHASTASKVFNVPLNEVTREQRSNAKTVNFGIIYGVSAFGLSNQTDLSRGEAKELIDTYYETYPKLRAYMSEQVDFARDNGYVQTVLGRRRYLKDINSRNGVVRGAAERNAVNAPIQGSAADIIKIAMINIFNKLNAGNFKTKMLLQVHDELVFDVYKPELESIKTLVKTEMENAYTLDVPLDVEIDTGLNWLEAH</sequence>
<evidence type="ECO:0000256" key="6">
    <source>
        <dbReference type="ARBA" id="ARBA00022705"/>
    </source>
</evidence>
<dbReference type="InterPro" id="IPR043502">
    <property type="entry name" value="DNA/RNA_pol_sf"/>
</dbReference>
<organism evidence="23 24">
    <name type="scientific">Algibacter miyuki</name>
    <dbReference type="NCBI Taxonomy" id="1306933"/>
    <lineage>
        <taxon>Bacteria</taxon>
        <taxon>Pseudomonadati</taxon>
        <taxon>Bacteroidota</taxon>
        <taxon>Flavobacteriia</taxon>
        <taxon>Flavobacteriales</taxon>
        <taxon>Flavobacteriaceae</taxon>
        <taxon>Algibacter</taxon>
    </lineage>
</organism>
<evidence type="ECO:0000256" key="10">
    <source>
        <dbReference type="ARBA" id="ARBA00022839"/>
    </source>
</evidence>
<keyword evidence="24" id="KW-1185">Reference proteome</keyword>
<evidence type="ECO:0000256" key="2">
    <source>
        <dbReference type="ARBA" id="ARBA00012417"/>
    </source>
</evidence>
<evidence type="ECO:0000256" key="15">
    <source>
        <dbReference type="NCBIfam" id="TIGR00593"/>
    </source>
</evidence>
<dbReference type="CDD" id="cd08637">
    <property type="entry name" value="DNA_pol_A_pol_I_C"/>
    <property type="match status" value="1"/>
</dbReference>
<evidence type="ECO:0000256" key="1">
    <source>
        <dbReference type="ARBA" id="ARBA00007705"/>
    </source>
</evidence>
<evidence type="ECO:0000256" key="8">
    <source>
        <dbReference type="ARBA" id="ARBA00022763"/>
    </source>
</evidence>
<dbReference type="PANTHER" id="PTHR10133:SF27">
    <property type="entry name" value="DNA POLYMERASE NU"/>
    <property type="match status" value="1"/>
</dbReference>
<gene>
    <name evidence="16 23" type="primary">polA</name>
    <name evidence="23" type="ORF">ACFFU1_04080</name>
</gene>
<dbReference type="EMBL" id="JBHMFA010000001">
    <property type="protein sequence ID" value="MFB9104068.1"/>
    <property type="molecule type" value="Genomic_DNA"/>
</dbReference>
<dbReference type="InterPro" id="IPR002298">
    <property type="entry name" value="DNA_polymerase_A"/>
</dbReference>
<dbReference type="CDD" id="cd06139">
    <property type="entry name" value="DNA_polA_I_Ecoli_like_exo"/>
    <property type="match status" value="1"/>
</dbReference>
<keyword evidence="8 16" id="KW-0227">DNA damage</keyword>
<evidence type="ECO:0000259" key="21">
    <source>
        <dbReference type="SMART" id="SM00475"/>
    </source>
</evidence>